<evidence type="ECO:0008006" key="3">
    <source>
        <dbReference type="Google" id="ProtNLM"/>
    </source>
</evidence>
<evidence type="ECO:0000313" key="2">
    <source>
        <dbReference type="Proteomes" id="UP001409585"/>
    </source>
</evidence>
<evidence type="ECO:0000313" key="1">
    <source>
        <dbReference type="EMBL" id="GAA4946080.1"/>
    </source>
</evidence>
<dbReference type="InterPro" id="IPR011008">
    <property type="entry name" value="Dimeric_a/b-barrel"/>
</dbReference>
<dbReference type="Proteomes" id="UP001409585">
    <property type="component" value="Unassembled WGS sequence"/>
</dbReference>
<dbReference type="Gene3D" id="3.30.70.100">
    <property type="match status" value="1"/>
</dbReference>
<protein>
    <recommendedName>
        <fullName evidence="3">EthD domain-containing protein</fullName>
    </recommendedName>
</protein>
<accession>A0AAV3U437</accession>
<organism evidence="1 2">
    <name type="scientific">Halioxenophilus aromaticivorans</name>
    <dbReference type="NCBI Taxonomy" id="1306992"/>
    <lineage>
        <taxon>Bacteria</taxon>
        <taxon>Pseudomonadati</taxon>
        <taxon>Pseudomonadota</taxon>
        <taxon>Gammaproteobacteria</taxon>
        <taxon>Alteromonadales</taxon>
        <taxon>Alteromonadaceae</taxon>
        <taxon>Halioxenophilus</taxon>
    </lineage>
</organism>
<reference evidence="2" key="1">
    <citation type="journal article" date="2019" name="Int. J. Syst. Evol. Microbiol.">
        <title>The Global Catalogue of Microorganisms (GCM) 10K type strain sequencing project: providing services to taxonomists for standard genome sequencing and annotation.</title>
        <authorList>
            <consortium name="The Broad Institute Genomics Platform"/>
            <consortium name="The Broad Institute Genome Sequencing Center for Infectious Disease"/>
            <person name="Wu L."/>
            <person name="Ma J."/>
        </authorList>
    </citation>
    <scope>NUCLEOTIDE SEQUENCE [LARGE SCALE GENOMIC DNA]</scope>
    <source>
        <strain evidence="2">JCM 19134</strain>
    </source>
</reference>
<dbReference type="EMBL" id="BAABLX010000024">
    <property type="protein sequence ID" value="GAA4946080.1"/>
    <property type="molecule type" value="Genomic_DNA"/>
</dbReference>
<dbReference type="SUPFAM" id="SSF54909">
    <property type="entry name" value="Dimeric alpha+beta barrel"/>
    <property type="match status" value="1"/>
</dbReference>
<name>A0AAV3U437_9ALTE</name>
<comment type="caution">
    <text evidence="1">The sequence shown here is derived from an EMBL/GenBank/DDBJ whole genome shotgun (WGS) entry which is preliminary data.</text>
</comment>
<proteinExistence type="predicted"/>
<gene>
    <name evidence="1" type="ORF">GCM10025791_26700</name>
</gene>
<sequence>MAAYKMVVLSNPKPGKYEVCDRWYRQTHLDDVVKLPSFIAAQRFTLAHPMAQNAPYQFMAVYDIETDDVERSFNELVQASEAGRMVISDDLDRDNLYAAIYACDGRLVKQL</sequence>
<keyword evidence="2" id="KW-1185">Reference proteome</keyword>
<dbReference type="RefSeq" id="WP_345422978.1">
    <property type="nucleotide sequence ID" value="NZ_AP031496.1"/>
</dbReference>
<dbReference type="AlphaFoldDB" id="A0AAV3U437"/>